<comment type="caution">
    <text evidence="2">The sequence shown here is derived from an EMBL/GenBank/DDBJ whole genome shotgun (WGS) entry which is preliminary data.</text>
</comment>
<evidence type="ECO:0000313" key="2">
    <source>
        <dbReference type="EMBL" id="PIK45552.1"/>
    </source>
</evidence>
<dbReference type="InterPro" id="IPR027417">
    <property type="entry name" value="P-loop_NTPase"/>
</dbReference>
<dbReference type="Gene3D" id="3.40.50.300">
    <property type="entry name" value="P-loop containing nucleotide triphosphate hydrolases"/>
    <property type="match status" value="1"/>
</dbReference>
<dbReference type="Proteomes" id="UP000230750">
    <property type="component" value="Unassembled WGS sequence"/>
</dbReference>
<accession>A0A2G8KC43</accession>
<protein>
    <submittedName>
        <fullName evidence="2">Putative NLR family CARD domain-containing protein 4</fullName>
    </submittedName>
</protein>
<dbReference type="OrthoDB" id="120976at2759"/>
<dbReference type="SUPFAM" id="SSF52540">
    <property type="entry name" value="P-loop containing nucleoside triphosphate hydrolases"/>
    <property type="match status" value="1"/>
</dbReference>
<dbReference type="EMBL" id="MRZV01000706">
    <property type="protein sequence ID" value="PIK45552.1"/>
    <property type="molecule type" value="Genomic_DNA"/>
</dbReference>
<sequence length="659" mass="76880">MADVKISDGKYTRFKTGLKIHYESLYSTVQPVPCIGGKRYHVNDLYQSVGVVYLKTNRPAYRGPLWDRLESYHSILNDERVKSGKRIIEAPQGYGKTTLALQFAFDWCKQVKDSPMKDVDIFIFVQVKKLSHVKSFPKLVKRMFFQQDSKITEKNVHNILLKSKSVLLLVDVGREDIGNYIKEGSDLDRIIQGEVYPNFEVILMTRPLSLELEPQVKRLKLIGFDKKAQENYISKSLLDSNQAKLEKTKKIILDNPVLGDLCKVPLLFAVFSHLGHGNDNISNFTTLTNFFNEIIKSFHQQFRKHGALSEQFKHMDLFEGAHLKLNKMAFDRLVEDNDNAEWELDEINSLLDRNFIEKYLKTGILQLDENILVELDSTSDGMQYEKTIRFYHNILTEWYAAHYLVESVHKADELKEELQEGYVFDVLDNFEPSQVQCLYRFACGINSAAAKHIINYLQEYEDNVQFSMLCRVEQTGSVDGILQNIKEMFAREFQVHDRDSAFGQRTYIQLMEIAAREKICISRLYLNETFNTVCMYTGDIILNTHVRLPPLQTLESIWIERSRVYFLDEDIDGVFFYVSNCPNIKIIYFGNCFLPRSIKESPNLAILRERNVAVHWFPSVNWYYLNLTSRTWERNSARNPLVDRDYDREKADFDVLLML</sequence>
<dbReference type="Pfam" id="PF05729">
    <property type="entry name" value="NACHT"/>
    <property type="match status" value="1"/>
</dbReference>
<proteinExistence type="predicted"/>
<evidence type="ECO:0000313" key="3">
    <source>
        <dbReference type="Proteomes" id="UP000230750"/>
    </source>
</evidence>
<dbReference type="PANTHER" id="PTHR46312">
    <property type="entry name" value="NACHT DOMAIN-CONTAINING PROTEIN"/>
    <property type="match status" value="1"/>
</dbReference>
<dbReference type="InterPro" id="IPR007111">
    <property type="entry name" value="NACHT_NTPase"/>
</dbReference>
<dbReference type="AlphaFoldDB" id="A0A2G8KC43"/>
<organism evidence="2 3">
    <name type="scientific">Stichopus japonicus</name>
    <name type="common">Sea cucumber</name>
    <dbReference type="NCBI Taxonomy" id="307972"/>
    <lineage>
        <taxon>Eukaryota</taxon>
        <taxon>Metazoa</taxon>
        <taxon>Echinodermata</taxon>
        <taxon>Eleutherozoa</taxon>
        <taxon>Echinozoa</taxon>
        <taxon>Holothuroidea</taxon>
        <taxon>Aspidochirotacea</taxon>
        <taxon>Aspidochirotida</taxon>
        <taxon>Stichopodidae</taxon>
        <taxon>Apostichopus</taxon>
    </lineage>
</organism>
<evidence type="ECO:0000259" key="1">
    <source>
        <dbReference type="Pfam" id="PF05729"/>
    </source>
</evidence>
<reference evidence="2 3" key="1">
    <citation type="journal article" date="2017" name="PLoS Biol.">
        <title>The sea cucumber genome provides insights into morphological evolution and visceral regeneration.</title>
        <authorList>
            <person name="Zhang X."/>
            <person name="Sun L."/>
            <person name="Yuan J."/>
            <person name="Sun Y."/>
            <person name="Gao Y."/>
            <person name="Zhang L."/>
            <person name="Li S."/>
            <person name="Dai H."/>
            <person name="Hamel J.F."/>
            <person name="Liu C."/>
            <person name="Yu Y."/>
            <person name="Liu S."/>
            <person name="Lin W."/>
            <person name="Guo K."/>
            <person name="Jin S."/>
            <person name="Xu P."/>
            <person name="Storey K.B."/>
            <person name="Huan P."/>
            <person name="Zhang T."/>
            <person name="Zhou Y."/>
            <person name="Zhang J."/>
            <person name="Lin C."/>
            <person name="Li X."/>
            <person name="Xing L."/>
            <person name="Huo D."/>
            <person name="Sun M."/>
            <person name="Wang L."/>
            <person name="Mercier A."/>
            <person name="Li F."/>
            <person name="Yang H."/>
            <person name="Xiang J."/>
        </authorList>
    </citation>
    <scope>NUCLEOTIDE SEQUENCE [LARGE SCALE GENOMIC DNA]</scope>
    <source>
        <strain evidence="2">Shaxun</strain>
        <tissue evidence="2">Muscle</tissue>
    </source>
</reference>
<keyword evidence="3" id="KW-1185">Reference proteome</keyword>
<gene>
    <name evidence="2" type="ORF">BSL78_17591</name>
</gene>
<feature type="domain" description="NACHT" evidence="1">
    <location>
        <begin position="88"/>
        <end position="236"/>
    </location>
</feature>
<name>A0A2G8KC43_STIJA</name>
<dbReference type="PANTHER" id="PTHR46312:SF2">
    <property type="entry name" value="NUCLEOTIDE-BINDING OLIGOMERIZATION DOMAIN-CONTAINING PROTEIN 2-LIKE"/>
    <property type="match status" value="1"/>
</dbReference>